<feature type="domain" description="Endonuclease GajA/Old nuclease/RecF-like AAA" evidence="1">
    <location>
        <begin position="1"/>
        <end position="133"/>
    </location>
</feature>
<sequence length="516" mass="59779">MRIQEIEILNYKTTVDFKFNCFKNGLNVFIGTNNVGKSNILEALNAFFNRSYIDDNEVSRFLNHQKVNEYDYPVIGIDFDISNLGMLYAHFQPNKDKKGLDKNVYAQSTNLANTLKEHVPKFIYLSRTNDFKQTIQSLVGMISFENQLYSRLLTNANQFMSEIFDSTYKLYFDYRNLDDPQIRLIDEFNDDDILENKSSGTQMAALISLLLSIGLNDDSPNGFIVAIDEPETSLHIGSQKKLFGFLKELSKKHQVLITTHSVVFIDKAHDESIFLVKRDHLGRTDYHLKEHKNENWKSLREILGTTISDGLLLGEYNIVVEGRTEQFLFPTMIEILVSEGLLKLDTSMYNFISAEGSAKIEAFMSILKDKIELPLCLFLDNDKSGLNTKKQIDNKIKFSGDLIIIPKKHNFQESEIEDFLDDDLLYDCINEYYTRQITTGYTPLEELQLKELRSNLKFNEFKKNVEGHIASNYPEANKDLNKMAFSLLIKEKLRSSSQFQELVSNFKYVEKYFLRK</sequence>
<protein>
    <recommendedName>
        <fullName evidence="7">AAA family ATPase</fullName>
    </recommendedName>
</protein>
<dbReference type="SUPFAM" id="SSF52540">
    <property type="entry name" value="P-loop containing nucleoside triphosphate hydrolases"/>
    <property type="match status" value="1"/>
</dbReference>
<dbReference type="EMBL" id="NUPM01000055">
    <property type="protein sequence ID" value="PGY97260.1"/>
    <property type="molecule type" value="Genomic_DNA"/>
</dbReference>
<dbReference type="InterPro" id="IPR051396">
    <property type="entry name" value="Bact_Antivir_Def_Nuclease"/>
</dbReference>
<accession>A0A9X6TYQ8</accession>
<feature type="domain" description="OLD protein-like TOPRIM" evidence="2">
    <location>
        <begin position="318"/>
        <end position="382"/>
    </location>
</feature>
<evidence type="ECO:0000313" key="6">
    <source>
        <dbReference type="Proteomes" id="UP000223445"/>
    </source>
</evidence>
<dbReference type="CDD" id="cd00267">
    <property type="entry name" value="ABC_ATPase"/>
    <property type="match status" value="1"/>
</dbReference>
<evidence type="ECO:0000259" key="1">
    <source>
        <dbReference type="Pfam" id="PF13175"/>
    </source>
</evidence>
<evidence type="ECO:0000259" key="2">
    <source>
        <dbReference type="Pfam" id="PF20469"/>
    </source>
</evidence>
<dbReference type="InterPro" id="IPR027417">
    <property type="entry name" value="P-loop_NTPase"/>
</dbReference>
<dbReference type="Pfam" id="PF13175">
    <property type="entry name" value="AAA_15"/>
    <property type="match status" value="2"/>
</dbReference>
<proteinExistence type="predicted"/>
<name>A0A9X6TYQ8_BACTU</name>
<dbReference type="AlphaFoldDB" id="A0A9X6TYQ8"/>
<gene>
    <name evidence="4" type="ORF">COE48_32155</name>
    <name evidence="3" type="ORF">CON01_17215</name>
</gene>
<dbReference type="RefSeq" id="WP_001222537.1">
    <property type="nucleotide sequence ID" value="NZ_JBIVRE010000017.1"/>
</dbReference>
<evidence type="ECO:0000313" key="5">
    <source>
        <dbReference type="Proteomes" id="UP000220127"/>
    </source>
</evidence>
<dbReference type="PANTHER" id="PTHR43581">
    <property type="entry name" value="ATP/GTP PHOSPHATASE"/>
    <property type="match status" value="1"/>
</dbReference>
<dbReference type="Gene3D" id="3.40.50.300">
    <property type="entry name" value="P-loop containing nucleotide triphosphate hydrolases"/>
    <property type="match status" value="1"/>
</dbReference>
<evidence type="ECO:0008006" key="7">
    <source>
        <dbReference type="Google" id="ProtNLM"/>
    </source>
</evidence>
<dbReference type="EMBL" id="NVMD01000019">
    <property type="protein sequence ID" value="PED13171.1"/>
    <property type="molecule type" value="Genomic_DNA"/>
</dbReference>
<evidence type="ECO:0000313" key="3">
    <source>
        <dbReference type="EMBL" id="PED13171.1"/>
    </source>
</evidence>
<dbReference type="Proteomes" id="UP000223445">
    <property type="component" value="Unassembled WGS sequence"/>
</dbReference>
<dbReference type="Proteomes" id="UP000220127">
    <property type="component" value="Unassembled WGS sequence"/>
</dbReference>
<feature type="domain" description="Endonuclease GajA/Old nuclease/RecF-like AAA" evidence="1">
    <location>
        <begin position="150"/>
        <end position="264"/>
    </location>
</feature>
<dbReference type="Pfam" id="PF20469">
    <property type="entry name" value="OLD-like_TOPRIM"/>
    <property type="match status" value="1"/>
</dbReference>
<reference evidence="5 6" key="1">
    <citation type="submission" date="2017-09" db="EMBL/GenBank/DDBJ databases">
        <title>Large-scale bioinformatics analysis of Bacillus genomes uncovers conserved roles of natural products in bacterial physiology.</title>
        <authorList>
            <consortium name="Agbiome Team Llc"/>
            <person name="Bleich R.M."/>
            <person name="Grubbs K.J."/>
            <person name="Santa Maria K.C."/>
            <person name="Allen S.E."/>
            <person name="Farag S."/>
            <person name="Shank E.A."/>
            <person name="Bowers A."/>
        </authorList>
    </citation>
    <scope>NUCLEOTIDE SEQUENCE [LARGE SCALE GENOMIC DNA]</scope>
    <source>
        <strain evidence="4 6">AFS030179</strain>
        <strain evidence="3 5">AFS094940</strain>
    </source>
</reference>
<comment type="caution">
    <text evidence="3">The sequence shown here is derived from an EMBL/GenBank/DDBJ whole genome shotgun (WGS) entry which is preliminary data.</text>
</comment>
<evidence type="ECO:0000313" key="4">
    <source>
        <dbReference type="EMBL" id="PGY97260.1"/>
    </source>
</evidence>
<dbReference type="InterPro" id="IPR041685">
    <property type="entry name" value="AAA_GajA/Old/RecF-like"/>
</dbReference>
<organism evidence="3 5">
    <name type="scientific">Bacillus thuringiensis</name>
    <dbReference type="NCBI Taxonomy" id="1428"/>
    <lineage>
        <taxon>Bacteria</taxon>
        <taxon>Bacillati</taxon>
        <taxon>Bacillota</taxon>
        <taxon>Bacilli</taxon>
        <taxon>Bacillales</taxon>
        <taxon>Bacillaceae</taxon>
        <taxon>Bacillus</taxon>
        <taxon>Bacillus cereus group</taxon>
    </lineage>
</organism>
<dbReference type="PANTHER" id="PTHR43581:SF4">
    <property type="entry name" value="ATP_GTP PHOSPHATASE"/>
    <property type="match status" value="1"/>
</dbReference>
<dbReference type="InterPro" id="IPR034139">
    <property type="entry name" value="TOPRIM_OLD"/>
</dbReference>